<dbReference type="GO" id="GO:0005737">
    <property type="term" value="C:cytoplasm"/>
    <property type="evidence" value="ECO:0007669"/>
    <property type="project" value="TreeGrafter"/>
</dbReference>
<keyword evidence="5" id="KW-0378">Hydrolase</keyword>
<dbReference type="FunFam" id="3.30.465.10:FF:000031">
    <property type="entry name" value="FAD binding domain protein"/>
    <property type="match status" value="1"/>
</dbReference>
<evidence type="ECO:0000256" key="9">
    <source>
        <dbReference type="SAM" id="MobiDB-lite"/>
    </source>
</evidence>
<dbReference type="AlphaFoldDB" id="A0A8H4XA57"/>
<reference evidence="11" key="2">
    <citation type="submission" date="2020-05" db="EMBL/GenBank/DDBJ databases">
        <authorList>
            <person name="Kim H.-S."/>
            <person name="Proctor R.H."/>
            <person name="Brown D.W."/>
        </authorList>
    </citation>
    <scope>NUCLEOTIDE SEQUENCE</scope>
    <source>
        <strain evidence="11">NRRL 22465</strain>
    </source>
</reference>
<proteinExistence type="inferred from homology"/>
<evidence type="ECO:0000256" key="5">
    <source>
        <dbReference type="ARBA" id="ARBA00022801"/>
    </source>
</evidence>
<dbReference type="EMBL" id="JABEYC010001213">
    <property type="protein sequence ID" value="KAF4967622.1"/>
    <property type="molecule type" value="Genomic_DNA"/>
</dbReference>
<comment type="subcellular location">
    <subcellularLocation>
        <location evidence="1">Membrane</location>
        <topology evidence="1">Single-pass membrane protein</topology>
    </subcellularLocation>
</comment>
<dbReference type="InterPro" id="IPR036318">
    <property type="entry name" value="FAD-bd_PCMH-like_sf"/>
</dbReference>
<dbReference type="Gene3D" id="3.30.465.10">
    <property type="match status" value="1"/>
</dbReference>
<dbReference type="Gene3D" id="3.40.50.1820">
    <property type="entry name" value="alpha/beta hydrolase"/>
    <property type="match status" value="1"/>
</dbReference>
<dbReference type="InterPro" id="IPR040165">
    <property type="entry name" value="Diminuto-like"/>
</dbReference>
<evidence type="ECO:0000256" key="1">
    <source>
        <dbReference type="ARBA" id="ARBA00004167"/>
    </source>
</evidence>
<evidence type="ECO:0000259" key="10">
    <source>
        <dbReference type="PROSITE" id="PS51387"/>
    </source>
</evidence>
<keyword evidence="12" id="KW-1185">Reference proteome</keyword>
<comment type="caution">
    <text evidence="11">The sequence shown here is derived from an EMBL/GenBank/DDBJ whole genome shotgun (WGS) entry which is preliminary data.</text>
</comment>
<feature type="region of interest" description="Disordered" evidence="9">
    <location>
        <begin position="495"/>
        <end position="529"/>
    </location>
</feature>
<dbReference type="OrthoDB" id="415825at2759"/>
<dbReference type="InterPro" id="IPR013094">
    <property type="entry name" value="AB_hydrolase_3"/>
</dbReference>
<feature type="domain" description="FAD-binding PCMH-type" evidence="10">
    <location>
        <begin position="529"/>
        <end position="704"/>
    </location>
</feature>
<evidence type="ECO:0000256" key="7">
    <source>
        <dbReference type="ARBA" id="ARBA00023136"/>
    </source>
</evidence>
<dbReference type="InterPro" id="IPR006094">
    <property type="entry name" value="Oxid_FAD_bind_N"/>
</dbReference>
<accession>A0A8H4XA57</accession>
<name>A0A8H4XA57_9HYPO</name>
<feature type="active site" evidence="8">
    <location>
        <position position="238"/>
    </location>
</feature>
<comment type="similarity">
    <text evidence="2">Belongs to the 'GDXG' lipolytic enzyme family.</text>
</comment>
<evidence type="ECO:0000256" key="4">
    <source>
        <dbReference type="ARBA" id="ARBA00022692"/>
    </source>
</evidence>
<dbReference type="Pfam" id="PF01565">
    <property type="entry name" value="FAD_binding_4"/>
    <property type="match status" value="1"/>
</dbReference>
<gene>
    <name evidence="11" type="ORF">FZEAL_10515</name>
</gene>
<dbReference type="GO" id="GO:0050614">
    <property type="term" value="F:Delta24-sterol reductase activity"/>
    <property type="evidence" value="ECO:0007669"/>
    <property type="project" value="UniProtKB-EC"/>
</dbReference>
<keyword evidence="6" id="KW-1133">Transmembrane helix</keyword>
<dbReference type="InterPro" id="IPR002168">
    <property type="entry name" value="Lipase_GDXG_HIS_AS"/>
</dbReference>
<evidence type="ECO:0000256" key="3">
    <source>
        <dbReference type="ARBA" id="ARBA00012405"/>
    </source>
</evidence>
<dbReference type="GO" id="GO:0016787">
    <property type="term" value="F:hydrolase activity"/>
    <property type="evidence" value="ECO:0007669"/>
    <property type="project" value="UniProtKB-KW"/>
</dbReference>
<dbReference type="PANTHER" id="PTHR10801">
    <property type="entry name" value="24-DEHYDROCHOLESTEROL REDUCTASE"/>
    <property type="match status" value="1"/>
</dbReference>
<dbReference type="InterPro" id="IPR033140">
    <property type="entry name" value="Lipase_GDXG_put_SER_AS"/>
</dbReference>
<dbReference type="GO" id="GO:0008202">
    <property type="term" value="P:steroid metabolic process"/>
    <property type="evidence" value="ECO:0007669"/>
    <property type="project" value="TreeGrafter"/>
</dbReference>
<dbReference type="Pfam" id="PF07859">
    <property type="entry name" value="Abhydrolase_3"/>
    <property type="match status" value="1"/>
</dbReference>
<dbReference type="EC" id="1.3.1.72" evidence="3"/>
<dbReference type="Proteomes" id="UP000635477">
    <property type="component" value="Unassembled WGS sequence"/>
</dbReference>
<evidence type="ECO:0000313" key="11">
    <source>
        <dbReference type="EMBL" id="KAF4967622.1"/>
    </source>
</evidence>
<dbReference type="SUPFAM" id="SSF53474">
    <property type="entry name" value="alpha/beta-Hydrolases"/>
    <property type="match status" value="1"/>
</dbReference>
<dbReference type="InterPro" id="IPR029058">
    <property type="entry name" value="AB_hydrolase_fold"/>
</dbReference>
<dbReference type="PROSITE" id="PS51387">
    <property type="entry name" value="FAD_PCMH"/>
    <property type="match status" value="1"/>
</dbReference>
<keyword evidence="4" id="KW-0812">Transmembrane</keyword>
<evidence type="ECO:0000256" key="8">
    <source>
        <dbReference type="PROSITE-ProRule" id="PRU10038"/>
    </source>
</evidence>
<keyword evidence="7" id="KW-0472">Membrane</keyword>
<organism evidence="11 12">
    <name type="scientific">Fusarium zealandicum</name>
    <dbReference type="NCBI Taxonomy" id="1053134"/>
    <lineage>
        <taxon>Eukaryota</taxon>
        <taxon>Fungi</taxon>
        <taxon>Dikarya</taxon>
        <taxon>Ascomycota</taxon>
        <taxon>Pezizomycotina</taxon>
        <taxon>Sordariomycetes</taxon>
        <taxon>Hypocreomycetidae</taxon>
        <taxon>Hypocreales</taxon>
        <taxon>Nectriaceae</taxon>
        <taxon>Fusarium</taxon>
        <taxon>Fusarium staphyleae species complex</taxon>
    </lineage>
</organism>
<dbReference type="PANTHER" id="PTHR10801:SF10">
    <property type="entry name" value="FAD BINDING DOMAIN PROTEIN (AFU_ORTHOLOGUE AFUA_6G14300)"/>
    <property type="match status" value="1"/>
</dbReference>
<dbReference type="SUPFAM" id="SSF56176">
    <property type="entry name" value="FAD-binding/transporter-associated domain-like"/>
    <property type="match status" value="1"/>
</dbReference>
<dbReference type="PROSITE" id="PS01174">
    <property type="entry name" value="LIPASE_GDXG_SER"/>
    <property type="match status" value="1"/>
</dbReference>
<dbReference type="GO" id="GO:0071949">
    <property type="term" value="F:FAD binding"/>
    <property type="evidence" value="ECO:0007669"/>
    <property type="project" value="InterPro"/>
</dbReference>
<evidence type="ECO:0000313" key="12">
    <source>
        <dbReference type="Proteomes" id="UP000635477"/>
    </source>
</evidence>
<evidence type="ECO:0000256" key="6">
    <source>
        <dbReference type="ARBA" id="ARBA00022989"/>
    </source>
</evidence>
<sequence length="1052" mass="117850">MSSQTLETIRTVVPLLPLIVRHSLLHILRLSDSAKYLDLQSALIIACLRAILVPSTPQSITSTQDLTLRDAGIKGHIWVSKYASPRPPETSIRDALVGTLERLAASSSRVPVPELVHVEAEWTGYRGGVARGAPLPDVSERDRYHGMMRECNRPTTVLYLHGGAYYLCDPASHRQTTKKLAQLTGGRCYSVRYRLAPQHPFPAALLDAFVSYFTLLYPPPDAYHDPVQPEHVIIAGDSAGGNLALALIQLIMELRRQDSPILWHGELREVPLPAGIAVNSPWLDITQSSPTWETSTPTPYDYLPKPETMDKLTIPPCDAWPANPPRRNMYIADDLAAHPLASLVMARSWKGAPPIYVCTGWEILAYEDKFLARKLEAEGVRVVFEEYEAMPHCFALLLRDNPATRRCYEGWAAFMRAAVEDPAGIDSRAVMVRAKTLEEVPLRFDKLSEASDREVRERVLRKAGLEEGLSESSTVWFSMPLISAPPPRPFRIPHPRQPGPHRATRFSNSADLKSFPPKAPTTSHLHHHKQHSPRGAAAMERHKQAVTSIAAAVRGFFGRREPYRIFHGSTNSTRPQQTGKPVVDISALRNVLQVDRATRTALVEPNVPMDKLAEATLKHGLIPPVVMEFPGITAGGGFAGTAGESSSFKHGFFNDTVNWAEMVLGNGEVVRASREERADLFRGAAGAVGSLGITTLLELQLQEAKKFVRTTYHRTSSVAEAVARIRAETENPANDYVDGILFSKDHGVVVTGTLTDEKPTETKAQTFSGAWDPWYYLHVEDRTRGVPSAGPAVSASSSSPVDYIPLAEYLFRYDRGGFWVGAAAFNYFKGVPFTRFFRWFLDDFLHTRMLYRALHGSGESARFIVQDLGLPYKTSEAFIDYTAENFNIWPLWLCPLKQTPPPTFHPHTGETETAPDGTVTTPPSLNIGLWGWGPANPDEFVAKNRALEDKLVELGGLKWLYAHTYYDEEDFWKLYDRPWYDALRKKYHADTLPTVHDKVKVDVEARKEEREKWKRSLKSKPPLGGLYGIWKGIKSKDYMLHRHAEWKFKEKK</sequence>
<dbReference type="GO" id="GO:0016020">
    <property type="term" value="C:membrane"/>
    <property type="evidence" value="ECO:0007669"/>
    <property type="project" value="UniProtKB-SubCell"/>
</dbReference>
<dbReference type="InterPro" id="IPR016169">
    <property type="entry name" value="FAD-bd_PCMH_sub2"/>
</dbReference>
<dbReference type="GO" id="GO:0000246">
    <property type="term" value="F:Delta24(24-1) sterol reductase activity"/>
    <property type="evidence" value="ECO:0007669"/>
    <property type="project" value="TreeGrafter"/>
</dbReference>
<reference evidence="11" key="1">
    <citation type="journal article" date="2020" name="BMC Genomics">
        <title>Correction to: Identification and distribution of gene clusters required for synthesis of sphingolipid metabolism inhibitors in diverse species of the filamentous fungus Fusarium.</title>
        <authorList>
            <person name="Kim H.S."/>
            <person name="Lohmar J.M."/>
            <person name="Busman M."/>
            <person name="Brown D.W."/>
            <person name="Naumann T.A."/>
            <person name="Divon H.H."/>
            <person name="Lysoe E."/>
            <person name="Uhlig S."/>
            <person name="Proctor R.H."/>
        </authorList>
    </citation>
    <scope>NUCLEOTIDE SEQUENCE</scope>
    <source>
        <strain evidence="11">NRRL 22465</strain>
    </source>
</reference>
<evidence type="ECO:0000256" key="2">
    <source>
        <dbReference type="ARBA" id="ARBA00010515"/>
    </source>
</evidence>
<dbReference type="InterPro" id="IPR016166">
    <property type="entry name" value="FAD-bd_PCMH"/>
</dbReference>
<protein>
    <recommendedName>
        <fullName evidence="3">Delta(24)-sterol reductase</fullName>
        <ecNumber evidence="3">1.3.1.72</ecNumber>
    </recommendedName>
</protein>
<dbReference type="PROSITE" id="PS01173">
    <property type="entry name" value="LIPASE_GDXG_HIS"/>
    <property type="match status" value="1"/>
</dbReference>